<organism evidence="1 2">
    <name type="scientific">Parasutterella excrementihominis YIT 11859</name>
    <dbReference type="NCBI Taxonomy" id="762966"/>
    <lineage>
        <taxon>Bacteria</taxon>
        <taxon>Pseudomonadati</taxon>
        <taxon>Pseudomonadota</taxon>
        <taxon>Betaproteobacteria</taxon>
        <taxon>Burkholderiales</taxon>
        <taxon>Sutterellaceae</taxon>
        <taxon>Parasutterella</taxon>
    </lineage>
</organism>
<accession>F3QJA0</accession>
<protein>
    <submittedName>
        <fullName evidence="1">Uncharacterized protein</fullName>
    </submittedName>
</protein>
<gene>
    <name evidence="1" type="ORF">HMPREF9439_01001</name>
</gene>
<comment type="caution">
    <text evidence="1">The sequence shown here is derived from an EMBL/GenBank/DDBJ whole genome shotgun (WGS) entry which is preliminary data.</text>
</comment>
<reference evidence="1 2" key="1">
    <citation type="submission" date="2011-02" db="EMBL/GenBank/DDBJ databases">
        <authorList>
            <person name="Weinstock G."/>
            <person name="Sodergren E."/>
            <person name="Clifton S."/>
            <person name="Fulton L."/>
            <person name="Fulton B."/>
            <person name="Courtney L."/>
            <person name="Fronick C."/>
            <person name="Harrison M."/>
            <person name="Strong C."/>
            <person name="Farmer C."/>
            <person name="Delahaunty K."/>
            <person name="Markovic C."/>
            <person name="Hall O."/>
            <person name="Minx P."/>
            <person name="Tomlinson C."/>
            <person name="Mitreva M."/>
            <person name="Hou S."/>
            <person name="Chen J."/>
            <person name="Wollam A."/>
            <person name="Pepin K.H."/>
            <person name="Johnson M."/>
            <person name="Bhonagiri V."/>
            <person name="Zhang X."/>
            <person name="Suruliraj S."/>
            <person name="Warren W."/>
            <person name="Chinwalla A."/>
            <person name="Mardis E.R."/>
            <person name="Wilson R.K."/>
        </authorList>
    </citation>
    <scope>NUCLEOTIDE SEQUENCE [LARGE SCALE GENOMIC DNA]</scope>
    <source>
        <strain evidence="1 2">YIT 11859</strain>
    </source>
</reference>
<dbReference type="AlphaFoldDB" id="F3QJA0"/>
<dbReference type="HOGENOM" id="CLU_2937436_0_0_4"/>
<evidence type="ECO:0000313" key="1">
    <source>
        <dbReference type="EMBL" id="EGG55748.1"/>
    </source>
</evidence>
<keyword evidence="2" id="KW-1185">Reference proteome</keyword>
<proteinExistence type="predicted"/>
<sequence length="60" mass="7333">MKKEQHNSPDHEEILARKRARYREQATRKKREREWEKLKSTLLPIPFSALFNFTNSPHKE</sequence>
<dbReference type="EMBL" id="AFBP01000022">
    <property type="protein sequence ID" value="EGG55748.1"/>
    <property type="molecule type" value="Genomic_DNA"/>
</dbReference>
<evidence type="ECO:0000313" key="2">
    <source>
        <dbReference type="Proteomes" id="UP000005156"/>
    </source>
</evidence>
<name>F3QJA0_9BURK</name>
<dbReference type="Proteomes" id="UP000005156">
    <property type="component" value="Unassembled WGS sequence"/>
</dbReference>